<sequence>MSEARNTGESLREKEARLQQELEELETAVRIRDLERRIEEGRVRLAAEPAPGDSPTRSHKAKPSTHTPLAGASPADRVRNQEPDVESHPRTAQQAQRNQEALPAPVHSDAGLGVSPARDCDVQASASMDSSPNLAIKVAPSPGPHNVIQPSSTPSADPPADDSAELLFYDMDLEQLYEFASTLEENSENDTAQAKLLSSVYYIIFSRTGAVDDIQKAVDRAEEAMEATRIDDPGYVSCLRNLVVMLMKKHAHTSSLEHLDRAILLGDVMMTITPSMHPEWTHRLKGLVEMRYKKALQTRLSEDVNEAIAFATEAAGMVQEASVDRADHYLERFRRERRRGRGSDTSRSPS</sequence>
<keyword evidence="3" id="KW-1185">Reference proteome</keyword>
<protein>
    <submittedName>
        <fullName evidence="2">Uncharacterized protein</fullName>
    </submittedName>
</protein>
<gene>
    <name evidence="2" type="ORF">B0T26DRAFT_806355</name>
</gene>
<comment type="caution">
    <text evidence="2">The sequence shown here is derived from an EMBL/GenBank/DDBJ whole genome shotgun (WGS) entry which is preliminary data.</text>
</comment>
<evidence type="ECO:0000313" key="2">
    <source>
        <dbReference type="EMBL" id="KAK0706617.1"/>
    </source>
</evidence>
<feature type="compositionally biased region" description="Polar residues" evidence="1">
    <location>
        <begin position="124"/>
        <end position="133"/>
    </location>
</feature>
<dbReference type="AlphaFoldDB" id="A0AA39ZZQ8"/>
<feature type="compositionally biased region" description="Polar residues" evidence="1">
    <location>
        <begin position="90"/>
        <end position="99"/>
    </location>
</feature>
<reference evidence="2" key="1">
    <citation type="submission" date="2023-06" db="EMBL/GenBank/DDBJ databases">
        <title>Genome-scale phylogeny and comparative genomics of the fungal order Sordariales.</title>
        <authorList>
            <consortium name="Lawrence Berkeley National Laboratory"/>
            <person name="Hensen N."/>
            <person name="Bonometti L."/>
            <person name="Westerberg I."/>
            <person name="Brannstrom I.O."/>
            <person name="Guillou S."/>
            <person name="Cros-Aarteil S."/>
            <person name="Calhoun S."/>
            <person name="Haridas S."/>
            <person name="Kuo A."/>
            <person name="Mondo S."/>
            <person name="Pangilinan J."/>
            <person name="Riley R."/>
            <person name="LaButti K."/>
            <person name="Andreopoulos B."/>
            <person name="Lipzen A."/>
            <person name="Chen C."/>
            <person name="Yanf M."/>
            <person name="Daum C."/>
            <person name="Ng V."/>
            <person name="Clum A."/>
            <person name="Steindorff A."/>
            <person name="Ohm R."/>
            <person name="Martin F."/>
            <person name="Silar P."/>
            <person name="Natvig D."/>
            <person name="Lalanne C."/>
            <person name="Gautier V."/>
            <person name="Ament-velasquez S.L."/>
            <person name="Kruys A."/>
            <person name="Hutchinson M.I."/>
            <person name="Powell A.J."/>
            <person name="Barry K."/>
            <person name="Miller A.N."/>
            <person name="Grigoriev I.V."/>
            <person name="Debuchy R."/>
            <person name="Gladieux P."/>
            <person name="Thoren M.H."/>
            <person name="Johannesson H."/>
        </authorList>
    </citation>
    <scope>NUCLEOTIDE SEQUENCE</scope>
    <source>
        <strain evidence="2">SMH2392-1A</strain>
    </source>
</reference>
<evidence type="ECO:0000256" key="1">
    <source>
        <dbReference type="SAM" id="MobiDB-lite"/>
    </source>
</evidence>
<organism evidence="2 3">
    <name type="scientific">Lasiosphaeria miniovina</name>
    <dbReference type="NCBI Taxonomy" id="1954250"/>
    <lineage>
        <taxon>Eukaryota</taxon>
        <taxon>Fungi</taxon>
        <taxon>Dikarya</taxon>
        <taxon>Ascomycota</taxon>
        <taxon>Pezizomycotina</taxon>
        <taxon>Sordariomycetes</taxon>
        <taxon>Sordariomycetidae</taxon>
        <taxon>Sordariales</taxon>
        <taxon>Lasiosphaeriaceae</taxon>
        <taxon>Lasiosphaeria</taxon>
    </lineage>
</organism>
<evidence type="ECO:0000313" key="3">
    <source>
        <dbReference type="Proteomes" id="UP001172101"/>
    </source>
</evidence>
<dbReference type="EMBL" id="JAUIRO010000007">
    <property type="protein sequence ID" value="KAK0706617.1"/>
    <property type="molecule type" value="Genomic_DNA"/>
</dbReference>
<dbReference type="RefSeq" id="XP_060291711.1">
    <property type="nucleotide sequence ID" value="XM_060447188.1"/>
</dbReference>
<name>A0AA39ZZQ8_9PEZI</name>
<dbReference type="Proteomes" id="UP001172101">
    <property type="component" value="Unassembled WGS sequence"/>
</dbReference>
<accession>A0AA39ZZQ8</accession>
<feature type="region of interest" description="Disordered" evidence="1">
    <location>
        <begin position="22"/>
        <end position="162"/>
    </location>
</feature>
<feature type="compositionally biased region" description="Basic and acidic residues" evidence="1">
    <location>
        <begin position="27"/>
        <end position="45"/>
    </location>
</feature>
<dbReference type="GeneID" id="85330458"/>
<proteinExistence type="predicted"/>
<feature type="compositionally biased region" description="Basic and acidic residues" evidence="1">
    <location>
        <begin position="76"/>
        <end position="89"/>
    </location>
</feature>